<dbReference type="InterPro" id="IPR057326">
    <property type="entry name" value="KR_dom"/>
</dbReference>
<dbReference type="PANTHER" id="PTHR42879:SF2">
    <property type="entry name" value="3-OXOACYL-[ACYL-CARRIER-PROTEIN] REDUCTASE FABG"/>
    <property type="match status" value="1"/>
</dbReference>
<dbReference type="Proteomes" id="UP000198397">
    <property type="component" value="Unassembled WGS sequence"/>
</dbReference>
<sequence>MDLTGRTALVTGSSRNIGRATAVRLAEAGADVGITARSNEEGCKETARLVRETGSSAAVALADLGDPDAIRRMVEELRETLGPFDILVNNATIRPTKPFEDLEPADIDRVTDVNVRGFLLTTQAVIPDMQRAGGGSVVNLIGTMVYLGKPGHAHSYGTKFGIEGQVRQLATEFGSDGIRVNAISPGLIDVERTRTDEWDRIERSVIEATPLGRLGEPEEIADACCFLASDSSSFLTGQVIHVNGGTYPTANVIPID</sequence>
<keyword evidence="4" id="KW-1185">Reference proteome</keyword>
<dbReference type="SUPFAM" id="SSF51735">
    <property type="entry name" value="NAD(P)-binding Rossmann-fold domains"/>
    <property type="match status" value="1"/>
</dbReference>
<proteinExistence type="inferred from homology"/>
<dbReference type="SMART" id="SM00822">
    <property type="entry name" value="PKS_KR"/>
    <property type="match status" value="1"/>
</dbReference>
<protein>
    <submittedName>
        <fullName evidence="3">3-oxoacyl-[acyl-carrier-protein] reductase</fullName>
    </submittedName>
</protein>
<accession>A0A238WIZ5</accession>
<name>A0A238WIZ5_HALVU</name>
<dbReference type="Gene3D" id="3.40.50.720">
    <property type="entry name" value="NAD(P)-binding Rossmann-like Domain"/>
    <property type="match status" value="1"/>
</dbReference>
<dbReference type="OrthoDB" id="7442at2157"/>
<feature type="domain" description="Ketoreductase" evidence="2">
    <location>
        <begin position="6"/>
        <end position="144"/>
    </location>
</feature>
<evidence type="ECO:0000259" key="2">
    <source>
        <dbReference type="SMART" id="SM00822"/>
    </source>
</evidence>
<dbReference type="InterPro" id="IPR036291">
    <property type="entry name" value="NAD(P)-bd_dom_sf"/>
</dbReference>
<evidence type="ECO:0000256" key="1">
    <source>
        <dbReference type="ARBA" id="ARBA00006484"/>
    </source>
</evidence>
<gene>
    <name evidence="3" type="ORF">SAMN06264855_10823</name>
</gene>
<dbReference type="EMBL" id="FZNQ01000008">
    <property type="protein sequence ID" value="SNR46204.1"/>
    <property type="molecule type" value="Genomic_DNA"/>
</dbReference>
<dbReference type="AlphaFoldDB" id="A0A238WIZ5"/>
<dbReference type="RefSeq" id="WP_089384708.1">
    <property type="nucleotide sequence ID" value="NZ_FZNQ01000008.1"/>
</dbReference>
<reference evidence="3 4" key="1">
    <citation type="submission" date="2017-06" db="EMBL/GenBank/DDBJ databases">
        <authorList>
            <person name="Kim H.J."/>
            <person name="Triplett B.A."/>
        </authorList>
    </citation>
    <scope>NUCLEOTIDE SEQUENCE [LARGE SCALE GENOMIC DNA]</scope>
    <source>
        <strain evidence="3 4">DSM 8800</strain>
    </source>
</reference>
<dbReference type="PRINTS" id="PR00081">
    <property type="entry name" value="GDHRDH"/>
</dbReference>
<dbReference type="FunFam" id="3.40.50.720:FF:000084">
    <property type="entry name" value="Short-chain dehydrogenase reductase"/>
    <property type="match status" value="1"/>
</dbReference>
<comment type="similarity">
    <text evidence="1">Belongs to the short-chain dehydrogenases/reductases (SDR) family.</text>
</comment>
<organism evidence="3 4">
    <name type="scientific">Halorubrum vacuolatum</name>
    <name type="common">Natronobacterium vacuolatum</name>
    <dbReference type="NCBI Taxonomy" id="63740"/>
    <lineage>
        <taxon>Archaea</taxon>
        <taxon>Methanobacteriati</taxon>
        <taxon>Methanobacteriota</taxon>
        <taxon>Stenosarchaea group</taxon>
        <taxon>Halobacteria</taxon>
        <taxon>Halobacteriales</taxon>
        <taxon>Haloferacaceae</taxon>
        <taxon>Halorubrum</taxon>
    </lineage>
</organism>
<evidence type="ECO:0000313" key="3">
    <source>
        <dbReference type="EMBL" id="SNR46204.1"/>
    </source>
</evidence>
<evidence type="ECO:0000313" key="4">
    <source>
        <dbReference type="Proteomes" id="UP000198397"/>
    </source>
</evidence>
<dbReference type="InterPro" id="IPR050259">
    <property type="entry name" value="SDR"/>
</dbReference>
<dbReference type="PANTHER" id="PTHR42879">
    <property type="entry name" value="3-OXOACYL-(ACYL-CARRIER-PROTEIN) REDUCTASE"/>
    <property type="match status" value="1"/>
</dbReference>
<dbReference type="Pfam" id="PF13561">
    <property type="entry name" value="adh_short_C2"/>
    <property type="match status" value="1"/>
</dbReference>
<dbReference type="InterPro" id="IPR002347">
    <property type="entry name" value="SDR_fam"/>
</dbReference>